<reference evidence="1" key="1">
    <citation type="journal article" date="2015" name="Nature">
        <title>Complex archaea that bridge the gap between prokaryotes and eukaryotes.</title>
        <authorList>
            <person name="Spang A."/>
            <person name="Saw J.H."/>
            <person name="Jorgensen S.L."/>
            <person name="Zaremba-Niedzwiedzka K."/>
            <person name="Martijn J."/>
            <person name="Lind A.E."/>
            <person name="van Eijk R."/>
            <person name="Schleper C."/>
            <person name="Guy L."/>
            <person name="Ettema T.J."/>
        </authorList>
    </citation>
    <scope>NUCLEOTIDE SEQUENCE</scope>
</reference>
<proteinExistence type="predicted"/>
<evidence type="ECO:0000313" key="1">
    <source>
        <dbReference type="EMBL" id="KKL09367.1"/>
    </source>
</evidence>
<accession>A0A0F9B6F2</accession>
<protein>
    <submittedName>
        <fullName evidence="1">Uncharacterized protein</fullName>
    </submittedName>
</protein>
<organism evidence="1">
    <name type="scientific">marine sediment metagenome</name>
    <dbReference type="NCBI Taxonomy" id="412755"/>
    <lineage>
        <taxon>unclassified sequences</taxon>
        <taxon>metagenomes</taxon>
        <taxon>ecological metagenomes</taxon>
    </lineage>
</organism>
<gene>
    <name evidence="1" type="ORF">LCGC14_2566560</name>
</gene>
<name>A0A0F9B6F2_9ZZZZ</name>
<dbReference type="EMBL" id="LAZR01042511">
    <property type="protein sequence ID" value="KKL09367.1"/>
    <property type="molecule type" value="Genomic_DNA"/>
</dbReference>
<sequence>MPFPPRSCLHEIRQIQEHAFECHHCGMVFFGVERSHPDIHRIMDSCQRRHTDEVGRHLSSMDIPVTHVDLGSMPQDITTIKSSIKELDKTLLIFSEILKDALQS</sequence>
<comment type="caution">
    <text evidence="1">The sequence shown here is derived from an EMBL/GenBank/DDBJ whole genome shotgun (WGS) entry which is preliminary data.</text>
</comment>
<dbReference type="AlphaFoldDB" id="A0A0F9B6F2"/>